<dbReference type="EMBL" id="JBBMFF010000143">
    <property type="protein sequence ID" value="MEQ2510279.1"/>
    <property type="molecule type" value="Genomic_DNA"/>
</dbReference>
<evidence type="ECO:0000313" key="2">
    <source>
        <dbReference type="Proteomes" id="UP001491552"/>
    </source>
</evidence>
<dbReference type="Proteomes" id="UP001491552">
    <property type="component" value="Unassembled WGS sequence"/>
</dbReference>
<keyword evidence="2" id="KW-1185">Reference proteome</keyword>
<dbReference type="RefSeq" id="WP_349134983.1">
    <property type="nucleotide sequence ID" value="NZ_JBBMFF010000143.1"/>
</dbReference>
<reference evidence="1 2" key="1">
    <citation type="submission" date="2024-03" db="EMBL/GenBank/DDBJ databases">
        <title>Human intestinal bacterial collection.</title>
        <authorList>
            <person name="Pauvert C."/>
            <person name="Hitch T.C.A."/>
            <person name="Clavel T."/>
        </authorList>
    </citation>
    <scope>NUCLEOTIDE SEQUENCE [LARGE SCALE GENOMIC DNA]</scope>
    <source>
        <strain evidence="1 2">CLA-AA-H192</strain>
    </source>
</reference>
<accession>A0ABV1G4L6</accession>
<name>A0ABV1G4L6_9FIRM</name>
<evidence type="ECO:0000313" key="1">
    <source>
        <dbReference type="EMBL" id="MEQ2510279.1"/>
    </source>
</evidence>
<proteinExistence type="predicted"/>
<protein>
    <submittedName>
        <fullName evidence="1">Uncharacterized protein</fullName>
    </submittedName>
</protein>
<sequence>MQVQIRNVRGHYEVYAADGSFLFSADTHREVMEELCRITD</sequence>
<organism evidence="1 2">
    <name type="scientific">Faecousia intestinalis</name>
    <dbReference type="NCBI Taxonomy" id="3133167"/>
    <lineage>
        <taxon>Bacteria</taxon>
        <taxon>Bacillati</taxon>
        <taxon>Bacillota</taxon>
        <taxon>Clostridia</taxon>
        <taxon>Eubacteriales</taxon>
        <taxon>Oscillospiraceae</taxon>
        <taxon>Faecousia</taxon>
    </lineage>
</organism>
<gene>
    <name evidence="1" type="ORF">WMO66_03280</name>
</gene>
<comment type="caution">
    <text evidence="1">The sequence shown here is derived from an EMBL/GenBank/DDBJ whole genome shotgun (WGS) entry which is preliminary data.</text>
</comment>